<sequence length="390" mass="44661">MDTRTTPNNIEQGKIIIQRIAQPETAYILSPYFLAILLNVVIDDLSIKDQVNLAKTCFGLYTTFKPNLDKLAFKQLLQSVVDNENDIVKKILDKKPSLLLQDPMKIFSPKEIKEGIESQLTWQRFLAKPLEIATFRGQLEMTKLLLPYFKELENGQAEALLQWKVHELSEEEKKEKEIAYALKMKALIDVIAKETFPNGTKKDRLIDRISEETKAALSAFRKELLPDGAVTLENYPDVEQLLIASYKAYADYFSVFQNWDQRDLYCIAGLGLIQSVLTPELGKVYCEGLWDVVESNKQISRRADELKLNDDETSFYRSGRDVHSGLSFDFFVGISYQHRMRRGPNGSFGVRTAADAVELLKNYVEQEQSSLANLRENLSQEIYPNISPRK</sequence>
<protein>
    <submittedName>
        <fullName evidence="1">Uncharacterized protein</fullName>
    </submittedName>
</protein>
<dbReference type="Proteomes" id="UP000254720">
    <property type="component" value="Unassembled WGS sequence"/>
</dbReference>
<gene>
    <name evidence="1" type="ORF">C8D86_10684</name>
</gene>
<evidence type="ECO:0000313" key="1">
    <source>
        <dbReference type="EMBL" id="RDI46076.1"/>
    </source>
</evidence>
<accession>A0A370GS41</accession>
<dbReference type="AlphaFoldDB" id="A0A370GS41"/>
<dbReference type="RefSeq" id="WP_114833974.1">
    <property type="nucleotide sequence ID" value="NZ_LR699114.1"/>
</dbReference>
<name>A0A370GS41_9COXI</name>
<proteinExistence type="predicted"/>
<organism evidence="1 2">
    <name type="scientific">Aquicella lusitana</name>
    <dbReference type="NCBI Taxonomy" id="254246"/>
    <lineage>
        <taxon>Bacteria</taxon>
        <taxon>Pseudomonadati</taxon>
        <taxon>Pseudomonadota</taxon>
        <taxon>Gammaproteobacteria</taxon>
        <taxon>Legionellales</taxon>
        <taxon>Coxiellaceae</taxon>
        <taxon>Aquicella</taxon>
    </lineage>
</organism>
<evidence type="ECO:0000313" key="2">
    <source>
        <dbReference type="Proteomes" id="UP000254720"/>
    </source>
</evidence>
<keyword evidence="2" id="KW-1185">Reference proteome</keyword>
<comment type="caution">
    <text evidence="1">The sequence shown here is derived from an EMBL/GenBank/DDBJ whole genome shotgun (WGS) entry which is preliminary data.</text>
</comment>
<reference evidence="1 2" key="1">
    <citation type="submission" date="2018-07" db="EMBL/GenBank/DDBJ databases">
        <title>Genomic Encyclopedia of Type Strains, Phase IV (KMG-IV): sequencing the most valuable type-strain genomes for metagenomic binning, comparative biology and taxonomic classification.</title>
        <authorList>
            <person name="Goeker M."/>
        </authorList>
    </citation>
    <scope>NUCLEOTIDE SEQUENCE [LARGE SCALE GENOMIC DNA]</scope>
    <source>
        <strain evidence="1 2">DSM 16500</strain>
    </source>
</reference>
<dbReference type="EMBL" id="QQAX01000006">
    <property type="protein sequence ID" value="RDI46076.1"/>
    <property type="molecule type" value="Genomic_DNA"/>
</dbReference>